<organism evidence="2 3">
    <name type="scientific">Eschrichtius robustus</name>
    <name type="common">California gray whale</name>
    <name type="synonym">Eschrichtius gibbosus</name>
    <dbReference type="NCBI Taxonomy" id="9764"/>
    <lineage>
        <taxon>Eukaryota</taxon>
        <taxon>Metazoa</taxon>
        <taxon>Chordata</taxon>
        <taxon>Craniata</taxon>
        <taxon>Vertebrata</taxon>
        <taxon>Euteleostomi</taxon>
        <taxon>Mammalia</taxon>
        <taxon>Eutheria</taxon>
        <taxon>Laurasiatheria</taxon>
        <taxon>Artiodactyla</taxon>
        <taxon>Whippomorpha</taxon>
        <taxon>Cetacea</taxon>
        <taxon>Mysticeti</taxon>
        <taxon>Eschrichtiidae</taxon>
        <taxon>Eschrichtius</taxon>
    </lineage>
</organism>
<feature type="region of interest" description="Disordered" evidence="1">
    <location>
        <begin position="67"/>
        <end position="86"/>
    </location>
</feature>
<evidence type="ECO:0000256" key="1">
    <source>
        <dbReference type="SAM" id="MobiDB-lite"/>
    </source>
</evidence>
<reference evidence="2 3" key="1">
    <citation type="submission" date="2022-11" db="EMBL/GenBank/DDBJ databases">
        <title>Whole genome sequence of Eschrichtius robustus ER-17-0199.</title>
        <authorList>
            <person name="Bruniche-Olsen A."/>
            <person name="Black A.N."/>
            <person name="Fields C.J."/>
            <person name="Walden K."/>
            <person name="Dewoody J.A."/>
        </authorList>
    </citation>
    <scope>NUCLEOTIDE SEQUENCE [LARGE SCALE GENOMIC DNA]</scope>
    <source>
        <strain evidence="2">ER-17-0199</strain>
        <tissue evidence="2">Blubber</tissue>
    </source>
</reference>
<keyword evidence="3" id="KW-1185">Reference proteome</keyword>
<comment type="caution">
    <text evidence="2">The sequence shown here is derived from an EMBL/GenBank/DDBJ whole genome shotgun (WGS) entry which is preliminary data.</text>
</comment>
<sequence length="138" mass="14407">MNRQSWPCWLRVEDCELSLKGRACCRGGKALDSGGLVSSDGSATLRLCGLGLGPASVRRGKKWVPGAACSSGSSAPPDVQRGPLPRSPGKGLHGTVLFDVLWWTGSVSSDKAAGLMSIIISGCYSLPPTSTFQAASWR</sequence>
<evidence type="ECO:0000313" key="3">
    <source>
        <dbReference type="Proteomes" id="UP001159641"/>
    </source>
</evidence>
<accession>A0AB34HNM7</accession>
<dbReference type="Proteomes" id="UP001159641">
    <property type="component" value="Unassembled WGS sequence"/>
</dbReference>
<proteinExistence type="predicted"/>
<protein>
    <submittedName>
        <fullName evidence="2">Uncharacterized protein</fullName>
    </submittedName>
</protein>
<name>A0AB34HNM7_ESCRO</name>
<dbReference type="EMBL" id="JAIQCJ010001090">
    <property type="protein sequence ID" value="KAJ8792450.1"/>
    <property type="molecule type" value="Genomic_DNA"/>
</dbReference>
<feature type="compositionally biased region" description="Low complexity" evidence="1">
    <location>
        <begin position="67"/>
        <end position="77"/>
    </location>
</feature>
<dbReference type="AlphaFoldDB" id="A0AB34HNM7"/>
<evidence type="ECO:0000313" key="2">
    <source>
        <dbReference type="EMBL" id="KAJ8792450.1"/>
    </source>
</evidence>
<gene>
    <name evidence="2" type="ORF">J1605_019669</name>
</gene>